<dbReference type="PANTHER" id="PTHR11088:SF60">
    <property type="entry name" value="TRNA DIMETHYLALLYLTRANSFERASE"/>
    <property type="match status" value="1"/>
</dbReference>
<proteinExistence type="inferred from homology"/>
<evidence type="ECO:0000256" key="2">
    <source>
        <dbReference type="ARBA" id="ARBA00003213"/>
    </source>
</evidence>
<dbReference type="NCBIfam" id="TIGR00174">
    <property type="entry name" value="miaA"/>
    <property type="match status" value="1"/>
</dbReference>
<feature type="region of interest" description="Interaction with substrate tRNA" evidence="10">
    <location>
        <begin position="35"/>
        <end position="38"/>
    </location>
</feature>
<keyword evidence="8 10" id="KW-0460">Magnesium</keyword>
<comment type="subunit">
    <text evidence="10">Monomer.</text>
</comment>
<evidence type="ECO:0000256" key="3">
    <source>
        <dbReference type="ARBA" id="ARBA00005842"/>
    </source>
</evidence>
<keyword evidence="7 10" id="KW-0067">ATP-binding</keyword>
<name>A0A2H0UJF8_9BACT</name>
<organism evidence="14 15">
    <name type="scientific">Candidatus Kaiserbacteria bacterium CG10_big_fil_rev_8_21_14_0_10_43_70</name>
    <dbReference type="NCBI Taxonomy" id="1974605"/>
    <lineage>
        <taxon>Bacteria</taxon>
        <taxon>Candidatus Kaiseribacteriota</taxon>
    </lineage>
</organism>
<feature type="binding site" evidence="10">
    <location>
        <begin position="10"/>
        <end position="17"/>
    </location>
    <ligand>
        <name>ATP</name>
        <dbReference type="ChEBI" id="CHEBI:30616"/>
    </ligand>
</feature>
<dbReference type="AlphaFoldDB" id="A0A2H0UJF8"/>
<evidence type="ECO:0000256" key="10">
    <source>
        <dbReference type="HAMAP-Rule" id="MF_00185"/>
    </source>
</evidence>
<evidence type="ECO:0000256" key="13">
    <source>
        <dbReference type="RuleBase" id="RU003785"/>
    </source>
</evidence>
<evidence type="ECO:0000256" key="1">
    <source>
        <dbReference type="ARBA" id="ARBA00001946"/>
    </source>
</evidence>
<keyword evidence="5 10" id="KW-0819">tRNA processing</keyword>
<dbReference type="InterPro" id="IPR018022">
    <property type="entry name" value="IPT"/>
</dbReference>
<evidence type="ECO:0000256" key="5">
    <source>
        <dbReference type="ARBA" id="ARBA00022694"/>
    </source>
</evidence>
<dbReference type="InterPro" id="IPR027417">
    <property type="entry name" value="P-loop_NTPase"/>
</dbReference>
<dbReference type="SUPFAM" id="SSF52540">
    <property type="entry name" value="P-loop containing nucleoside triphosphate hydrolases"/>
    <property type="match status" value="1"/>
</dbReference>
<dbReference type="InterPro" id="IPR039657">
    <property type="entry name" value="Dimethylallyltransferase"/>
</dbReference>
<comment type="cofactor">
    <cofactor evidence="1 10">
        <name>Mg(2+)</name>
        <dbReference type="ChEBI" id="CHEBI:18420"/>
    </cofactor>
</comment>
<dbReference type="EMBL" id="PFBF01000005">
    <property type="protein sequence ID" value="PIR86520.1"/>
    <property type="molecule type" value="Genomic_DNA"/>
</dbReference>
<dbReference type="Gene3D" id="1.10.20.140">
    <property type="match status" value="1"/>
</dbReference>
<sequence length="299" mass="34567">MVKKIIVIVGPTASGKSDLAVAIAKKFNGEIISADSRQVYKGLDIGTGKITKREMKSVPHHLLDVASPKRRFTAYDFVQHANGALTMIYQSDKIPIITGGTGFYIDALVGNIAIPQLPPNEPLRERLEGKKASELFEMLKSKDPKRARTIEKSNKRRLIRALEITKELGSVPPFQGYPLDKKYDVLWIGIEMEKDMLRKKIHTRLLERLKKGMVAEAKKLHEKGLSYKRMEELGLEYKYLALFLKSKITKEEMIEQLSAKIWQYARRQMTYWRRNKDIRWVLKSEKQKIEMFISDFLKI</sequence>
<dbReference type="EC" id="2.5.1.75" evidence="10"/>
<comment type="caution">
    <text evidence="10">Lacks conserved residue(s) required for the propagation of feature annotation.</text>
</comment>
<feature type="site" description="Interaction with substrate tRNA" evidence="10">
    <location>
        <position position="124"/>
    </location>
</feature>
<evidence type="ECO:0000313" key="15">
    <source>
        <dbReference type="Proteomes" id="UP000230706"/>
    </source>
</evidence>
<accession>A0A2H0UJF8</accession>
<dbReference type="Pfam" id="PF01715">
    <property type="entry name" value="IPPT"/>
    <property type="match status" value="1"/>
</dbReference>
<dbReference type="GO" id="GO:0006400">
    <property type="term" value="P:tRNA modification"/>
    <property type="evidence" value="ECO:0007669"/>
    <property type="project" value="TreeGrafter"/>
</dbReference>
<feature type="binding site" evidence="10">
    <location>
        <begin position="12"/>
        <end position="17"/>
    </location>
    <ligand>
        <name>substrate</name>
    </ligand>
</feature>
<comment type="similarity">
    <text evidence="3 10 13">Belongs to the IPP transferase family.</text>
</comment>
<protein>
    <recommendedName>
        <fullName evidence="10">tRNA dimethylallyltransferase</fullName>
        <ecNumber evidence="10">2.5.1.75</ecNumber>
    </recommendedName>
    <alternativeName>
        <fullName evidence="10">Dimethylallyl diphosphate:tRNA dimethylallyltransferase</fullName>
        <shortName evidence="10">DMAPP:tRNA dimethylallyltransferase</shortName>
        <shortName evidence="10">DMATase</shortName>
    </alternativeName>
    <alternativeName>
        <fullName evidence="10">Isopentenyl-diphosphate:tRNA isopentenyltransferase</fullName>
        <shortName evidence="10">IPP transferase</shortName>
        <shortName evidence="10">IPPT</shortName>
        <shortName evidence="10">IPTase</shortName>
    </alternativeName>
</protein>
<evidence type="ECO:0000256" key="9">
    <source>
        <dbReference type="ARBA" id="ARBA00049563"/>
    </source>
</evidence>
<reference evidence="15" key="1">
    <citation type="submission" date="2017-09" db="EMBL/GenBank/DDBJ databases">
        <title>Depth-based differentiation of microbial function through sediment-hosted aquifers and enrichment of novel symbionts in the deep terrestrial subsurface.</title>
        <authorList>
            <person name="Probst A.J."/>
            <person name="Ladd B."/>
            <person name="Jarett J.K."/>
            <person name="Geller-Mcgrath D.E."/>
            <person name="Sieber C.M.K."/>
            <person name="Emerson J.B."/>
            <person name="Anantharaman K."/>
            <person name="Thomas B.C."/>
            <person name="Malmstrom R."/>
            <person name="Stieglmeier M."/>
            <person name="Klingl A."/>
            <person name="Woyke T."/>
            <person name="Ryan C.M."/>
            <person name="Banfield J.F."/>
        </authorList>
    </citation>
    <scope>NUCLEOTIDE SEQUENCE [LARGE SCALE GENOMIC DNA]</scope>
</reference>
<dbReference type="PANTHER" id="PTHR11088">
    <property type="entry name" value="TRNA DIMETHYLALLYLTRANSFERASE"/>
    <property type="match status" value="1"/>
</dbReference>
<keyword evidence="4 10" id="KW-0808">Transferase</keyword>
<comment type="function">
    <text evidence="2 10 12">Catalyzes the transfer of a dimethylallyl group onto the adenine at position 37 in tRNAs that read codons beginning with uridine, leading to the formation of N6-(dimethylallyl)adenosine (i(6)A).</text>
</comment>
<evidence type="ECO:0000256" key="6">
    <source>
        <dbReference type="ARBA" id="ARBA00022741"/>
    </source>
</evidence>
<dbReference type="GO" id="GO:0052381">
    <property type="term" value="F:tRNA dimethylallyltransferase activity"/>
    <property type="evidence" value="ECO:0007669"/>
    <property type="project" value="UniProtKB-UniRule"/>
</dbReference>
<evidence type="ECO:0000256" key="7">
    <source>
        <dbReference type="ARBA" id="ARBA00022840"/>
    </source>
</evidence>
<dbReference type="Proteomes" id="UP000230706">
    <property type="component" value="Unassembled WGS sequence"/>
</dbReference>
<comment type="catalytic activity">
    <reaction evidence="9 10 11">
        <text>adenosine(37) in tRNA + dimethylallyl diphosphate = N(6)-dimethylallyladenosine(37) in tRNA + diphosphate</text>
        <dbReference type="Rhea" id="RHEA:26482"/>
        <dbReference type="Rhea" id="RHEA-COMP:10162"/>
        <dbReference type="Rhea" id="RHEA-COMP:10375"/>
        <dbReference type="ChEBI" id="CHEBI:33019"/>
        <dbReference type="ChEBI" id="CHEBI:57623"/>
        <dbReference type="ChEBI" id="CHEBI:74411"/>
        <dbReference type="ChEBI" id="CHEBI:74415"/>
        <dbReference type="EC" id="2.5.1.75"/>
    </reaction>
</comment>
<gene>
    <name evidence="10" type="primary">miaA</name>
    <name evidence="14" type="ORF">COU13_00390</name>
</gene>
<evidence type="ECO:0000313" key="14">
    <source>
        <dbReference type="EMBL" id="PIR86520.1"/>
    </source>
</evidence>
<evidence type="ECO:0000256" key="8">
    <source>
        <dbReference type="ARBA" id="ARBA00022842"/>
    </source>
</evidence>
<evidence type="ECO:0000256" key="11">
    <source>
        <dbReference type="RuleBase" id="RU003783"/>
    </source>
</evidence>
<feature type="site" description="Interaction with substrate tRNA" evidence="10">
    <location>
        <position position="101"/>
    </location>
</feature>
<dbReference type="HAMAP" id="MF_00185">
    <property type="entry name" value="IPP_trans"/>
    <property type="match status" value="1"/>
</dbReference>
<evidence type="ECO:0000256" key="4">
    <source>
        <dbReference type="ARBA" id="ARBA00022679"/>
    </source>
</evidence>
<keyword evidence="6 10" id="KW-0547">Nucleotide-binding</keyword>
<comment type="caution">
    <text evidence="14">The sequence shown here is derived from an EMBL/GenBank/DDBJ whole genome shotgun (WGS) entry which is preliminary data.</text>
</comment>
<dbReference type="Gene3D" id="3.40.50.300">
    <property type="entry name" value="P-loop containing nucleotide triphosphate hydrolases"/>
    <property type="match status" value="1"/>
</dbReference>
<evidence type="ECO:0000256" key="12">
    <source>
        <dbReference type="RuleBase" id="RU003784"/>
    </source>
</evidence>
<dbReference type="GO" id="GO:0005524">
    <property type="term" value="F:ATP binding"/>
    <property type="evidence" value="ECO:0007669"/>
    <property type="project" value="UniProtKB-UniRule"/>
</dbReference>